<dbReference type="PROSITE" id="PS51186">
    <property type="entry name" value="GNAT"/>
    <property type="match status" value="1"/>
</dbReference>
<evidence type="ECO:0000313" key="2">
    <source>
        <dbReference type="EMBL" id="KAJ3577448.1"/>
    </source>
</evidence>
<dbReference type="SUPFAM" id="SSF55729">
    <property type="entry name" value="Acyl-CoA N-acyltransferases (Nat)"/>
    <property type="match status" value="1"/>
</dbReference>
<sequence>MSDMDTMTLALGGAFRSERLIYRAIEDSEADKDFFYTQIQLDPVTSALSNPAIHRPSSRRESDEWVERLTKNPLLSVIICLPSDSSSESVPIGLISIQDNPPYQRRGRLGIQIAPAYQNKGYGSEVVNWAMDWAFKWGGLHSLTLGASLYNERAVAVYKKAGFRQEGVSKEAIYRNRKWWDAVQLSILEQEWEVLRGIKTIPDDA</sequence>
<proteinExistence type="predicted"/>
<dbReference type="CDD" id="cd04301">
    <property type="entry name" value="NAT_SF"/>
    <property type="match status" value="1"/>
</dbReference>
<dbReference type="InterPro" id="IPR016181">
    <property type="entry name" value="Acyl_CoA_acyltransferase"/>
</dbReference>
<dbReference type="GO" id="GO:0016747">
    <property type="term" value="F:acyltransferase activity, transferring groups other than amino-acyl groups"/>
    <property type="evidence" value="ECO:0007669"/>
    <property type="project" value="InterPro"/>
</dbReference>
<evidence type="ECO:0000259" key="1">
    <source>
        <dbReference type="PROSITE" id="PS51186"/>
    </source>
</evidence>
<feature type="domain" description="N-acetyltransferase" evidence="1">
    <location>
        <begin position="20"/>
        <end position="181"/>
    </location>
</feature>
<keyword evidence="3" id="KW-1185">Reference proteome</keyword>
<dbReference type="PANTHER" id="PTHR43415">
    <property type="entry name" value="SPERMIDINE N(1)-ACETYLTRANSFERASE"/>
    <property type="match status" value="1"/>
</dbReference>
<dbReference type="InterPro" id="IPR000182">
    <property type="entry name" value="GNAT_dom"/>
</dbReference>
<organism evidence="2 3">
    <name type="scientific">Xylaria arbuscula</name>
    <dbReference type="NCBI Taxonomy" id="114810"/>
    <lineage>
        <taxon>Eukaryota</taxon>
        <taxon>Fungi</taxon>
        <taxon>Dikarya</taxon>
        <taxon>Ascomycota</taxon>
        <taxon>Pezizomycotina</taxon>
        <taxon>Sordariomycetes</taxon>
        <taxon>Xylariomycetidae</taxon>
        <taxon>Xylariales</taxon>
        <taxon>Xylariaceae</taxon>
        <taxon>Xylaria</taxon>
    </lineage>
</organism>
<dbReference type="Proteomes" id="UP001148614">
    <property type="component" value="Unassembled WGS sequence"/>
</dbReference>
<protein>
    <recommendedName>
        <fullName evidence="1">N-acetyltransferase domain-containing protein</fullName>
    </recommendedName>
</protein>
<reference evidence="2" key="1">
    <citation type="submission" date="2022-07" db="EMBL/GenBank/DDBJ databases">
        <title>Genome Sequence of Xylaria arbuscula.</title>
        <authorList>
            <person name="Buettner E."/>
        </authorList>
    </citation>
    <scope>NUCLEOTIDE SEQUENCE</scope>
    <source>
        <strain evidence="2">VT107</strain>
    </source>
</reference>
<dbReference type="Gene3D" id="3.40.630.30">
    <property type="match status" value="1"/>
</dbReference>
<evidence type="ECO:0000313" key="3">
    <source>
        <dbReference type="Proteomes" id="UP001148614"/>
    </source>
</evidence>
<accession>A0A9W8TNI5</accession>
<dbReference type="PANTHER" id="PTHR43415:SF3">
    <property type="entry name" value="GNAT-FAMILY ACETYLTRANSFERASE"/>
    <property type="match status" value="1"/>
</dbReference>
<dbReference type="AlphaFoldDB" id="A0A9W8TNI5"/>
<dbReference type="VEuPathDB" id="FungiDB:F4678DRAFT_419186"/>
<dbReference type="Pfam" id="PF13302">
    <property type="entry name" value="Acetyltransf_3"/>
    <property type="match status" value="1"/>
</dbReference>
<gene>
    <name evidence="2" type="ORF">NPX13_g3119</name>
</gene>
<name>A0A9W8TNI5_9PEZI</name>
<comment type="caution">
    <text evidence="2">The sequence shown here is derived from an EMBL/GenBank/DDBJ whole genome shotgun (WGS) entry which is preliminary data.</text>
</comment>
<dbReference type="EMBL" id="JANPWZ010000368">
    <property type="protein sequence ID" value="KAJ3577448.1"/>
    <property type="molecule type" value="Genomic_DNA"/>
</dbReference>